<evidence type="ECO:0000256" key="1">
    <source>
        <dbReference type="SAM" id="MobiDB-lite"/>
    </source>
</evidence>
<name>A0A834H2K2_RHOSS</name>
<sequence>MVVGGKGRGRGIQNEGARGKGVIGGRGKGIQNEGGKGRGVTGGRGRGVPTASRGTGGVNNGSRGSGRGRAIGPNSGANIGANNGLVVKGRGPNQGILIGREKAVNTQMVLRRGRGHHFVVMECEKSKRSAYIVVQHATQFSKNSSVLVPSFTSLQTKVAFSGSEQFAVMEKKSTHLRSPPSSSLPLLETRSLSTQVELNEIGPPTLGSSQAETEPEATELETESSNPVTGQVEYTLKDGLDVIKSSIEKVRDNVAYWTTTPKREEKFEDAARQLGVF</sequence>
<dbReference type="EMBL" id="WJXA01000005">
    <property type="protein sequence ID" value="KAF7144273.1"/>
    <property type="molecule type" value="Genomic_DNA"/>
</dbReference>
<keyword evidence="3" id="KW-1185">Reference proteome</keyword>
<organism evidence="2 3">
    <name type="scientific">Rhododendron simsii</name>
    <name type="common">Sims's rhododendron</name>
    <dbReference type="NCBI Taxonomy" id="118357"/>
    <lineage>
        <taxon>Eukaryota</taxon>
        <taxon>Viridiplantae</taxon>
        <taxon>Streptophyta</taxon>
        <taxon>Embryophyta</taxon>
        <taxon>Tracheophyta</taxon>
        <taxon>Spermatophyta</taxon>
        <taxon>Magnoliopsida</taxon>
        <taxon>eudicotyledons</taxon>
        <taxon>Gunneridae</taxon>
        <taxon>Pentapetalae</taxon>
        <taxon>asterids</taxon>
        <taxon>Ericales</taxon>
        <taxon>Ericaceae</taxon>
        <taxon>Ericoideae</taxon>
        <taxon>Rhodoreae</taxon>
        <taxon>Rhododendron</taxon>
    </lineage>
</organism>
<comment type="caution">
    <text evidence="2">The sequence shown here is derived from an EMBL/GenBank/DDBJ whole genome shotgun (WGS) entry which is preliminary data.</text>
</comment>
<feature type="region of interest" description="Disordered" evidence="1">
    <location>
        <begin position="1"/>
        <end position="74"/>
    </location>
</feature>
<dbReference type="OrthoDB" id="1833421at2759"/>
<dbReference type="AlphaFoldDB" id="A0A834H2K2"/>
<accession>A0A834H2K2</accession>
<gene>
    <name evidence="2" type="ORF">RHSIM_Rhsim05G0163900</name>
</gene>
<protein>
    <submittedName>
        <fullName evidence="2">Uncharacterized protein</fullName>
    </submittedName>
</protein>
<proteinExistence type="predicted"/>
<dbReference type="Proteomes" id="UP000626092">
    <property type="component" value="Unassembled WGS sequence"/>
</dbReference>
<feature type="compositionally biased region" description="Gly residues" evidence="1">
    <location>
        <begin position="19"/>
        <end position="46"/>
    </location>
</feature>
<feature type="compositionally biased region" description="Gly residues" evidence="1">
    <location>
        <begin position="54"/>
        <end position="69"/>
    </location>
</feature>
<evidence type="ECO:0000313" key="2">
    <source>
        <dbReference type="EMBL" id="KAF7144273.1"/>
    </source>
</evidence>
<reference evidence="2" key="1">
    <citation type="submission" date="2019-11" db="EMBL/GenBank/DDBJ databases">
        <authorList>
            <person name="Liu Y."/>
            <person name="Hou J."/>
            <person name="Li T.-Q."/>
            <person name="Guan C.-H."/>
            <person name="Wu X."/>
            <person name="Wu H.-Z."/>
            <person name="Ling F."/>
            <person name="Zhang R."/>
            <person name="Shi X.-G."/>
            <person name="Ren J.-P."/>
            <person name="Chen E.-F."/>
            <person name="Sun J.-M."/>
        </authorList>
    </citation>
    <scope>NUCLEOTIDE SEQUENCE</scope>
    <source>
        <strain evidence="2">Adult_tree_wgs_1</strain>
        <tissue evidence="2">Leaves</tissue>
    </source>
</reference>
<feature type="region of interest" description="Disordered" evidence="1">
    <location>
        <begin position="200"/>
        <end position="228"/>
    </location>
</feature>
<feature type="compositionally biased region" description="Acidic residues" evidence="1">
    <location>
        <begin position="213"/>
        <end position="222"/>
    </location>
</feature>
<evidence type="ECO:0000313" key="3">
    <source>
        <dbReference type="Proteomes" id="UP000626092"/>
    </source>
</evidence>